<reference evidence="1 2" key="1">
    <citation type="submission" date="2018-07" db="EMBL/GenBank/DDBJ databases">
        <title>Genome assembly of strain KB82.</title>
        <authorList>
            <person name="Kukolya J."/>
            <person name="Horvath B."/>
            <person name="Nagy I."/>
            <person name="Toth A."/>
        </authorList>
    </citation>
    <scope>NUCLEOTIDE SEQUENCE [LARGE SCALE GENOMIC DNA]</scope>
    <source>
        <strain evidence="1 2">Kb82</strain>
    </source>
</reference>
<comment type="caution">
    <text evidence="1">The sequence shown here is derived from an EMBL/GenBank/DDBJ whole genome shotgun (WGS) entry which is preliminary data.</text>
</comment>
<dbReference type="RefSeq" id="WP_194141103.1">
    <property type="nucleotide sequence ID" value="NZ_PRDM01000006.1"/>
</dbReference>
<organism evidence="1 2">
    <name type="scientific">Flavobacterium hungaricum</name>
    <dbReference type="NCBI Taxonomy" id="2082725"/>
    <lineage>
        <taxon>Bacteria</taxon>
        <taxon>Pseudomonadati</taxon>
        <taxon>Bacteroidota</taxon>
        <taxon>Flavobacteriia</taxon>
        <taxon>Flavobacteriales</taxon>
        <taxon>Flavobacteriaceae</taxon>
        <taxon>Flavobacterium</taxon>
    </lineage>
</organism>
<accession>A0ABR9TSF3</accession>
<keyword evidence="2" id="KW-1185">Reference proteome</keyword>
<name>A0ABR9TSF3_9FLAO</name>
<evidence type="ECO:0000313" key="1">
    <source>
        <dbReference type="EMBL" id="MBE8727984.1"/>
    </source>
</evidence>
<sequence>MKSKVVEQYKQERIEIYNKRLGVIFDGEDNLKSLIVENLIDNSPTAFQCAWLYESFLGGGGFEVDMSNINLSEDEFDPQNPNDLLFDISEVVSRHQGVFINVGYNANYEKDSFKIIPYTLCKVGKKDSNDFSGKILVSPKGWGKSLKKEEIDIFDVYNPRPDVIQAQVDAAGGWENYKGQIKFFKLSKKYTYPKSLIERAYTFADTESQLGLYYNGTSKRSFEDATFIRHRKFESKQDEEAFEKNVKALSGFENSSSKLLIEDDWDDEQNKNGNIRFDTIKNDVKAEKYAHFETSSANYIRKAFKNIPPQLVDYVAGKLGNTSGEDLIKAQSIYNSLISKDQEKLEMLFKELFRNYKYDINPTNNWTIKQYSLLDDGTVNYDEETDPVPSSDKVNGVMNVQKTVLSKQITFTQGVALLHHVFGYPIETSKLLLSTVIQE</sequence>
<evidence type="ECO:0000313" key="2">
    <source>
        <dbReference type="Proteomes" id="UP000640614"/>
    </source>
</evidence>
<dbReference type="EMBL" id="PRDM01000006">
    <property type="protein sequence ID" value="MBE8727984.1"/>
    <property type="molecule type" value="Genomic_DNA"/>
</dbReference>
<gene>
    <name evidence="1" type="ORF">C4F50_23960</name>
</gene>
<protein>
    <submittedName>
        <fullName evidence="1">Uncharacterized protein</fullName>
    </submittedName>
</protein>
<proteinExistence type="predicted"/>
<dbReference type="Proteomes" id="UP000640614">
    <property type="component" value="Unassembled WGS sequence"/>
</dbReference>